<evidence type="ECO:0000256" key="4">
    <source>
        <dbReference type="ARBA" id="ARBA00023136"/>
    </source>
</evidence>
<evidence type="ECO:0000313" key="7">
    <source>
        <dbReference type="Proteomes" id="UP001168528"/>
    </source>
</evidence>
<gene>
    <name evidence="6" type="ORF">Q0590_32815</name>
</gene>
<name>A0ABT8RG63_9BACT</name>
<evidence type="ECO:0000256" key="2">
    <source>
        <dbReference type="ARBA" id="ARBA00022692"/>
    </source>
</evidence>
<comment type="subcellular location">
    <subcellularLocation>
        <location evidence="1">Membrane</location>
        <topology evidence="1">Multi-pass membrane protein</topology>
    </subcellularLocation>
</comment>
<feature type="transmembrane region" description="Helical" evidence="5">
    <location>
        <begin position="62"/>
        <end position="82"/>
    </location>
</feature>
<organism evidence="6 7">
    <name type="scientific">Rhodocytophaga aerolata</name>
    <dbReference type="NCBI Taxonomy" id="455078"/>
    <lineage>
        <taxon>Bacteria</taxon>
        <taxon>Pseudomonadati</taxon>
        <taxon>Bacteroidota</taxon>
        <taxon>Cytophagia</taxon>
        <taxon>Cytophagales</taxon>
        <taxon>Rhodocytophagaceae</taxon>
        <taxon>Rhodocytophaga</taxon>
    </lineage>
</organism>
<keyword evidence="7" id="KW-1185">Reference proteome</keyword>
<sequence>MKKYQDISSLLLRVATAANFLSPVADRFGLWGQAGQPGVAWGNWQNFVTYTGQVNSFAPQSLVPLLAIAATVLEVILALLLLVGFQTRVAALGSAFLTLLFALAMSYSFGIKAPLDYAVFVDCSSAFLLATLPRYRWSLDEWLRNQTTTSIV</sequence>
<dbReference type="RefSeq" id="WP_302041902.1">
    <property type="nucleotide sequence ID" value="NZ_JAUKPO010000043.1"/>
</dbReference>
<comment type="caution">
    <text evidence="6">The sequence shown here is derived from an EMBL/GenBank/DDBJ whole genome shotgun (WGS) entry which is preliminary data.</text>
</comment>
<accession>A0ABT8RG63</accession>
<evidence type="ECO:0000256" key="5">
    <source>
        <dbReference type="SAM" id="Phobius"/>
    </source>
</evidence>
<proteinExistence type="predicted"/>
<keyword evidence="3 5" id="KW-1133">Transmembrane helix</keyword>
<evidence type="ECO:0000256" key="3">
    <source>
        <dbReference type="ARBA" id="ARBA00022989"/>
    </source>
</evidence>
<keyword evidence="2 5" id="KW-0812">Transmembrane</keyword>
<keyword evidence="4 5" id="KW-0472">Membrane</keyword>
<evidence type="ECO:0000313" key="6">
    <source>
        <dbReference type="EMBL" id="MDO1451102.1"/>
    </source>
</evidence>
<dbReference type="Pfam" id="PF07681">
    <property type="entry name" value="DoxX"/>
    <property type="match status" value="1"/>
</dbReference>
<reference evidence="6" key="1">
    <citation type="submission" date="2023-07" db="EMBL/GenBank/DDBJ databases">
        <title>The genome sequence of Rhodocytophaga aerolata KACC 12507.</title>
        <authorList>
            <person name="Zhang X."/>
        </authorList>
    </citation>
    <scope>NUCLEOTIDE SEQUENCE</scope>
    <source>
        <strain evidence="6">KACC 12507</strain>
    </source>
</reference>
<dbReference type="Proteomes" id="UP001168528">
    <property type="component" value="Unassembled WGS sequence"/>
</dbReference>
<dbReference type="EMBL" id="JAUKPO010000043">
    <property type="protein sequence ID" value="MDO1451102.1"/>
    <property type="molecule type" value="Genomic_DNA"/>
</dbReference>
<feature type="transmembrane region" description="Helical" evidence="5">
    <location>
        <begin position="89"/>
        <end position="111"/>
    </location>
</feature>
<protein>
    <submittedName>
        <fullName evidence="6">DoxX family membrane protein</fullName>
    </submittedName>
</protein>
<evidence type="ECO:0000256" key="1">
    <source>
        <dbReference type="ARBA" id="ARBA00004141"/>
    </source>
</evidence>
<dbReference type="InterPro" id="IPR032808">
    <property type="entry name" value="DoxX"/>
</dbReference>